<evidence type="ECO:0000256" key="4">
    <source>
        <dbReference type="ARBA" id="ARBA00023180"/>
    </source>
</evidence>
<keyword evidence="10" id="KW-1185">Reference proteome</keyword>
<feature type="signal peptide" evidence="7">
    <location>
        <begin position="1"/>
        <end position="28"/>
    </location>
</feature>
<dbReference type="SMART" id="SM00136">
    <property type="entry name" value="LamNT"/>
    <property type="match status" value="1"/>
</dbReference>
<dbReference type="InterPro" id="IPR002049">
    <property type="entry name" value="LE_dom"/>
</dbReference>
<dbReference type="CDD" id="cd00055">
    <property type="entry name" value="EGF_Lam"/>
    <property type="match status" value="1"/>
</dbReference>
<dbReference type="GO" id="GO:0016358">
    <property type="term" value="P:dendrite development"/>
    <property type="evidence" value="ECO:0007669"/>
    <property type="project" value="TreeGrafter"/>
</dbReference>
<feature type="chain" id="PRO_5013775598" evidence="7">
    <location>
        <begin position="29"/>
        <end position="378"/>
    </location>
</feature>
<evidence type="ECO:0000256" key="1">
    <source>
        <dbReference type="ARBA" id="ARBA00022729"/>
    </source>
</evidence>
<dbReference type="AlphaFoldDB" id="A0A2G8K5Q8"/>
<keyword evidence="6" id="KW-0812">Transmembrane</keyword>
<comment type="caution">
    <text evidence="9">The sequence shown here is derived from an EMBL/GenBank/DDBJ whole genome shotgun (WGS) entry which is preliminary data.</text>
</comment>
<keyword evidence="4" id="KW-0325">Glycoprotein</keyword>
<dbReference type="SMART" id="SM00180">
    <property type="entry name" value="EGF_Lam"/>
    <property type="match status" value="1"/>
</dbReference>
<dbReference type="Gene3D" id="2.60.120.260">
    <property type="entry name" value="Galactose-binding domain-like"/>
    <property type="match status" value="1"/>
</dbReference>
<dbReference type="PANTHER" id="PTHR10574:SF365">
    <property type="entry name" value="NETRIN-A-RELATED"/>
    <property type="match status" value="1"/>
</dbReference>
<dbReference type="STRING" id="307972.A0A2G8K5Q8"/>
<dbReference type="GO" id="GO:0009888">
    <property type="term" value="P:tissue development"/>
    <property type="evidence" value="ECO:0007669"/>
    <property type="project" value="TreeGrafter"/>
</dbReference>
<dbReference type="InterPro" id="IPR008211">
    <property type="entry name" value="Laminin_N"/>
</dbReference>
<dbReference type="InterPro" id="IPR050440">
    <property type="entry name" value="Laminin/Netrin_ECM"/>
</dbReference>
<evidence type="ECO:0000256" key="2">
    <source>
        <dbReference type="ARBA" id="ARBA00022737"/>
    </source>
</evidence>
<keyword evidence="5" id="KW-0424">Laminin EGF-like domain</keyword>
<evidence type="ECO:0000259" key="8">
    <source>
        <dbReference type="PROSITE" id="PS51117"/>
    </source>
</evidence>
<dbReference type="GO" id="GO:0008045">
    <property type="term" value="P:motor neuron axon guidance"/>
    <property type="evidence" value="ECO:0007669"/>
    <property type="project" value="TreeGrafter"/>
</dbReference>
<dbReference type="PROSITE" id="PS51117">
    <property type="entry name" value="LAMININ_NTER"/>
    <property type="match status" value="1"/>
</dbReference>
<dbReference type="GO" id="GO:0005604">
    <property type="term" value="C:basement membrane"/>
    <property type="evidence" value="ECO:0007669"/>
    <property type="project" value="TreeGrafter"/>
</dbReference>
<dbReference type="InterPro" id="IPR056863">
    <property type="entry name" value="LMN_ATRN_NET-like_EGF"/>
</dbReference>
<accession>A0A2G8K5Q8</accession>
<keyword evidence="2" id="KW-0677">Repeat</keyword>
<sequence length="378" mass="42904">MEKLICGLRLSVLISVSFLWSQLATVHCSRMSWYLSRQVGHDPCYNRDQDRAVRCIPPFTNAASGREVTVSSTCGSPPNRFCAQSNGNEGERELNCFICDATHPKRRHPAEYLTDNHDTHNLTCWQSEPFRQPDENVTLTLSLGKKIELVYITLDFCNKRPDSMVIYKSQDYGRTWSPYQFYSSTCRRTYNLPKNGEITKANEQQAICKDPQESERSLSQIGFNTLEGRPSAGDFDMNPVLQDWVTATDIKVVFNKIQEGSENDIESSYYAVSDFTVGGRCKCNGHASRCLSDDDGNLSCDCKHNTDGPECDRCKPFHYDRPWARATSREANECVREYIHVFIINYGIVVGCVAIYVVLRLLLVVPTWMKTGGYLVLT</sequence>
<dbReference type="OrthoDB" id="5984158at2759"/>
<dbReference type="Pfam" id="PF24973">
    <property type="entry name" value="EGF_LMN_ATRN"/>
    <property type="match status" value="1"/>
</dbReference>
<dbReference type="Proteomes" id="UP000230750">
    <property type="component" value="Unassembled WGS sequence"/>
</dbReference>
<dbReference type="EMBL" id="MRZV01000862">
    <property type="protein sequence ID" value="PIK43293.1"/>
    <property type="molecule type" value="Genomic_DNA"/>
</dbReference>
<proteinExistence type="predicted"/>
<keyword evidence="3" id="KW-1015">Disulfide bond</keyword>
<dbReference type="FunFam" id="2.60.120.260:FF:000098">
    <property type="entry name" value="Netrin-A, isoform B"/>
    <property type="match status" value="1"/>
</dbReference>
<dbReference type="PANTHER" id="PTHR10574">
    <property type="entry name" value="NETRIN/LAMININ-RELATED"/>
    <property type="match status" value="1"/>
</dbReference>
<keyword evidence="6" id="KW-1133">Transmembrane helix</keyword>
<evidence type="ECO:0000256" key="5">
    <source>
        <dbReference type="ARBA" id="ARBA00023292"/>
    </source>
</evidence>
<gene>
    <name evidence="9" type="ORF">BSL78_19854</name>
</gene>
<feature type="domain" description="Laminin N-terminal" evidence="8">
    <location>
        <begin position="51"/>
        <end position="280"/>
    </location>
</feature>
<dbReference type="SUPFAM" id="SSF57196">
    <property type="entry name" value="EGF/Laminin"/>
    <property type="match status" value="1"/>
</dbReference>
<evidence type="ECO:0000313" key="10">
    <source>
        <dbReference type="Proteomes" id="UP000230750"/>
    </source>
</evidence>
<evidence type="ECO:0000313" key="9">
    <source>
        <dbReference type="EMBL" id="PIK43293.1"/>
    </source>
</evidence>
<keyword evidence="6" id="KW-0472">Membrane</keyword>
<feature type="transmembrane region" description="Helical" evidence="6">
    <location>
        <begin position="338"/>
        <end position="363"/>
    </location>
</feature>
<name>A0A2G8K5Q8_STIJA</name>
<protein>
    <submittedName>
        <fullName evidence="9">Putative netrin-1 isoform X3</fullName>
    </submittedName>
</protein>
<evidence type="ECO:0000256" key="3">
    <source>
        <dbReference type="ARBA" id="ARBA00023157"/>
    </source>
</evidence>
<evidence type="ECO:0000256" key="6">
    <source>
        <dbReference type="SAM" id="Phobius"/>
    </source>
</evidence>
<evidence type="ECO:0000256" key="7">
    <source>
        <dbReference type="SAM" id="SignalP"/>
    </source>
</evidence>
<reference evidence="9 10" key="1">
    <citation type="journal article" date="2017" name="PLoS Biol.">
        <title>The sea cucumber genome provides insights into morphological evolution and visceral regeneration.</title>
        <authorList>
            <person name="Zhang X."/>
            <person name="Sun L."/>
            <person name="Yuan J."/>
            <person name="Sun Y."/>
            <person name="Gao Y."/>
            <person name="Zhang L."/>
            <person name="Li S."/>
            <person name="Dai H."/>
            <person name="Hamel J.F."/>
            <person name="Liu C."/>
            <person name="Yu Y."/>
            <person name="Liu S."/>
            <person name="Lin W."/>
            <person name="Guo K."/>
            <person name="Jin S."/>
            <person name="Xu P."/>
            <person name="Storey K.B."/>
            <person name="Huan P."/>
            <person name="Zhang T."/>
            <person name="Zhou Y."/>
            <person name="Zhang J."/>
            <person name="Lin C."/>
            <person name="Li X."/>
            <person name="Xing L."/>
            <person name="Huo D."/>
            <person name="Sun M."/>
            <person name="Wang L."/>
            <person name="Mercier A."/>
            <person name="Li F."/>
            <person name="Yang H."/>
            <person name="Xiang J."/>
        </authorList>
    </citation>
    <scope>NUCLEOTIDE SEQUENCE [LARGE SCALE GENOMIC DNA]</scope>
    <source>
        <strain evidence="9">Shaxun</strain>
        <tissue evidence="9">Muscle</tissue>
    </source>
</reference>
<organism evidence="9 10">
    <name type="scientific">Stichopus japonicus</name>
    <name type="common">Sea cucumber</name>
    <dbReference type="NCBI Taxonomy" id="307972"/>
    <lineage>
        <taxon>Eukaryota</taxon>
        <taxon>Metazoa</taxon>
        <taxon>Echinodermata</taxon>
        <taxon>Eleutherozoa</taxon>
        <taxon>Echinozoa</taxon>
        <taxon>Holothuroidea</taxon>
        <taxon>Aspidochirotacea</taxon>
        <taxon>Aspidochirotida</taxon>
        <taxon>Stichopodidae</taxon>
        <taxon>Apostichopus</taxon>
    </lineage>
</organism>
<dbReference type="Pfam" id="PF00055">
    <property type="entry name" value="Laminin_N"/>
    <property type="match status" value="1"/>
</dbReference>
<dbReference type="GO" id="GO:0009887">
    <property type="term" value="P:animal organ morphogenesis"/>
    <property type="evidence" value="ECO:0007669"/>
    <property type="project" value="TreeGrafter"/>
</dbReference>
<keyword evidence="1 7" id="KW-0732">Signal</keyword>